<evidence type="ECO:0000313" key="8">
    <source>
        <dbReference type="EMBL" id="RJP16192.1"/>
    </source>
</evidence>
<dbReference type="PANTHER" id="PTHR30329:SF21">
    <property type="entry name" value="LIPOPROTEIN YIAD-RELATED"/>
    <property type="match status" value="1"/>
</dbReference>
<dbReference type="PANTHER" id="PTHR30329">
    <property type="entry name" value="STATOR ELEMENT OF FLAGELLAR MOTOR COMPLEX"/>
    <property type="match status" value="1"/>
</dbReference>
<feature type="region of interest" description="Disordered" evidence="5">
    <location>
        <begin position="135"/>
        <end position="158"/>
    </location>
</feature>
<dbReference type="Pfam" id="PF00691">
    <property type="entry name" value="OmpA"/>
    <property type="match status" value="1"/>
</dbReference>
<evidence type="ECO:0000256" key="3">
    <source>
        <dbReference type="ARBA" id="ARBA00023237"/>
    </source>
</evidence>
<comment type="caution">
    <text evidence="8">The sequence shown here is derived from an EMBL/GenBank/DDBJ whole genome shotgun (WGS) entry which is preliminary data.</text>
</comment>
<dbReference type="CDD" id="cd07185">
    <property type="entry name" value="OmpA_C-like"/>
    <property type="match status" value="1"/>
</dbReference>
<accession>A0A3A4N9W1</accession>
<keyword evidence="3" id="KW-0998">Cell outer membrane</keyword>
<reference evidence="8 9" key="1">
    <citation type="journal article" date="2017" name="ISME J.">
        <title>Energy and carbon metabolisms in a deep terrestrial subsurface fluid microbial community.</title>
        <authorList>
            <person name="Momper L."/>
            <person name="Jungbluth S.P."/>
            <person name="Lee M.D."/>
            <person name="Amend J.P."/>
        </authorList>
    </citation>
    <scope>NUCLEOTIDE SEQUENCE [LARGE SCALE GENOMIC DNA]</scope>
    <source>
        <strain evidence="8">SURF_5</strain>
    </source>
</reference>
<feature type="compositionally biased region" description="Basic and acidic residues" evidence="5">
    <location>
        <begin position="149"/>
        <end position="158"/>
    </location>
</feature>
<dbReference type="AlphaFoldDB" id="A0A3A4N9W1"/>
<keyword evidence="6" id="KW-0732">Signal</keyword>
<dbReference type="PRINTS" id="PR01021">
    <property type="entry name" value="OMPADOMAIN"/>
</dbReference>
<evidence type="ECO:0000256" key="6">
    <source>
        <dbReference type="SAM" id="SignalP"/>
    </source>
</evidence>
<dbReference type="InterPro" id="IPR050330">
    <property type="entry name" value="Bact_OuterMem_StrucFunc"/>
</dbReference>
<dbReference type="InterPro" id="IPR006665">
    <property type="entry name" value="OmpA-like"/>
</dbReference>
<evidence type="ECO:0000256" key="4">
    <source>
        <dbReference type="PROSITE-ProRule" id="PRU00473"/>
    </source>
</evidence>
<dbReference type="InterPro" id="IPR006664">
    <property type="entry name" value="OMP_bac"/>
</dbReference>
<dbReference type="Gene3D" id="3.30.1330.60">
    <property type="entry name" value="OmpA-like domain"/>
    <property type="match status" value="1"/>
</dbReference>
<dbReference type="InterPro" id="IPR036737">
    <property type="entry name" value="OmpA-like_sf"/>
</dbReference>
<feature type="chain" id="PRO_5017198407" evidence="6">
    <location>
        <begin position="24"/>
        <end position="317"/>
    </location>
</feature>
<gene>
    <name evidence="8" type="ORF">C4520_19490</name>
</gene>
<evidence type="ECO:0000256" key="2">
    <source>
        <dbReference type="ARBA" id="ARBA00023136"/>
    </source>
</evidence>
<evidence type="ECO:0000259" key="7">
    <source>
        <dbReference type="PROSITE" id="PS51123"/>
    </source>
</evidence>
<dbReference type="SUPFAM" id="SSF103088">
    <property type="entry name" value="OmpA-like"/>
    <property type="match status" value="1"/>
</dbReference>
<sequence>MKRICVAAILAGAILMAAAPPDAAELIRCDGFVVDVATAEIADKNVSPPDIYVAAADKSLAVAAGDTFKIFRRKLVPPAGEAAVQLYVGRVAILSVQGDIWIGRMIEIAKSGEHPHVRYETVMVGDCAVREAPIPASPPEPVKAPELPVEPRKADVSAPVGDERSIGLRHLIPSKVLFKFDSAEIMPDYYERLDQLAVFVSGRRPATIYIDGHADAMGTDEYNVGLSKRRAQAVADYLANKRGLDPGMFEIRPYGEAAPEATNDSEAGRQKNRRVCILLTDEVLPVVEADLGERNEWPIVVGADALAPEVVELSIVP</sequence>
<feature type="domain" description="OmpA-like" evidence="7">
    <location>
        <begin position="166"/>
        <end position="283"/>
    </location>
</feature>
<evidence type="ECO:0000313" key="9">
    <source>
        <dbReference type="Proteomes" id="UP000265882"/>
    </source>
</evidence>
<evidence type="ECO:0000256" key="1">
    <source>
        <dbReference type="ARBA" id="ARBA00004442"/>
    </source>
</evidence>
<dbReference type="PROSITE" id="PS51123">
    <property type="entry name" value="OMPA_2"/>
    <property type="match status" value="1"/>
</dbReference>
<feature type="signal peptide" evidence="6">
    <location>
        <begin position="1"/>
        <end position="23"/>
    </location>
</feature>
<dbReference type="GO" id="GO:0009279">
    <property type="term" value="C:cell outer membrane"/>
    <property type="evidence" value="ECO:0007669"/>
    <property type="project" value="UniProtKB-SubCell"/>
</dbReference>
<dbReference type="Proteomes" id="UP000265882">
    <property type="component" value="Unassembled WGS sequence"/>
</dbReference>
<organism evidence="8 9">
    <name type="scientific">Abyssobacteria bacterium (strain SURF_5)</name>
    <dbReference type="NCBI Taxonomy" id="2093360"/>
    <lineage>
        <taxon>Bacteria</taxon>
        <taxon>Pseudomonadati</taxon>
        <taxon>Candidatus Hydrogenedentota</taxon>
        <taxon>Candidatus Abyssobacteria</taxon>
    </lineage>
</organism>
<comment type="subcellular location">
    <subcellularLocation>
        <location evidence="1">Cell outer membrane</location>
    </subcellularLocation>
</comment>
<evidence type="ECO:0000256" key="5">
    <source>
        <dbReference type="SAM" id="MobiDB-lite"/>
    </source>
</evidence>
<proteinExistence type="predicted"/>
<protein>
    <submittedName>
        <fullName evidence="8">OmpA family protein</fullName>
    </submittedName>
</protein>
<dbReference type="EMBL" id="QZKU01000128">
    <property type="protein sequence ID" value="RJP16192.1"/>
    <property type="molecule type" value="Genomic_DNA"/>
</dbReference>
<name>A0A3A4N9W1_ABYX5</name>
<keyword evidence="2 4" id="KW-0472">Membrane</keyword>